<comment type="caution">
    <text evidence="2">The sequence shown here is derived from an EMBL/GenBank/DDBJ whole genome shotgun (WGS) entry which is preliminary data.</text>
</comment>
<gene>
    <name evidence="2" type="ORF">SDC9_132106</name>
</gene>
<sequence length="94" mass="10211">METGGIGAAPAVRHRAVAQANFRDGAGVSQPLPHASPESQRVGRAVTGGMERQQLWVFRFRRGEAQKPLRQIPDGQTICLLQRAARVFGLHGKV</sequence>
<protein>
    <submittedName>
        <fullName evidence="2">Uncharacterized protein</fullName>
    </submittedName>
</protein>
<feature type="region of interest" description="Disordered" evidence="1">
    <location>
        <begin position="23"/>
        <end position="47"/>
    </location>
</feature>
<organism evidence="2">
    <name type="scientific">bioreactor metagenome</name>
    <dbReference type="NCBI Taxonomy" id="1076179"/>
    <lineage>
        <taxon>unclassified sequences</taxon>
        <taxon>metagenomes</taxon>
        <taxon>ecological metagenomes</taxon>
    </lineage>
</organism>
<evidence type="ECO:0000256" key="1">
    <source>
        <dbReference type="SAM" id="MobiDB-lite"/>
    </source>
</evidence>
<proteinExistence type="predicted"/>
<accession>A0A645D727</accession>
<name>A0A645D727_9ZZZZ</name>
<evidence type="ECO:0000313" key="2">
    <source>
        <dbReference type="EMBL" id="MPM85029.1"/>
    </source>
</evidence>
<dbReference type="EMBL" id="VSSQ01033441">
    <property type="protein sequence ID" value="MPM85029.1"/>
    <property type="molecule type" value="Genomic_DNA"/>
</dbReference>
<reference evidence="2" key="1">
    <citation type="submission" date="2019-08" db="EMBL/GenBank/DDBJ databases">
        <authorList>
            <person name="Kucharzyk K."/>
            <person name="Murdoch R.W."/>
            <person name="Higgins S."/>
            <person name="Loffler F."/>
        </authorList>
    </citation>
    <scope>NUCLEOTIDE SEQUENCE</scope>
</reference>
<dbReference type="AlphaFoldDB" id="A0A645D727"/>